<dbReference type="VEuPathDB" id="FungiDB:VP01_148g9"/>
<evidence type="ECO:0000256" key="1">
    <source>
        <dbReference type="SAM" id="MobiDB-lite"/>
    </source>
</evidence>
<feature type="compositionally biased region" description="Polar residues" evidence="1">
    <location>
        <begin position="43"/>
        <end position="57"/>
    </location>
</feature>
<accession>A0A0L6VJZ7</accession>
<organism evidence="2 3">
    <name type="scientific">Puccinia sorghi</name>
    <dbReference type="NCBI Taxonomy" id="27349"/>
    <lineage>
        <taxon>Eukaryota</taxon>
        <taxon>Fungi</taxon>
        <taxon>Dikarya</taxon>
        <taxon>Basidiomycota</taxon>
        <taxon>Pucciniomycotina</taxon>
        <taxon>Pucciniomycetes</taxon>
        <taxon>Pucciniales</taxon>
        <taxon>Pucciniaceae</taxon>
        <taxon>Puccinia</taxon>
    </lineage>
</organism>
<comment type="caution">
    <text evidence="2">The sequence shown here is derived from an EMBL/GenBank/DDBJ whole genome shotgun (WGS) entry which is preliminary data.</text>
</comment>
<gene>
    <name evidence="2" type="ORF">VP01_148g9</name>
</gene>
<evidence type="ECO:0000313" key="3">
    <source>
        <dbReference type="Proteomes" id="UP000037035"/>
    </source>
</evidence>
<sequence length="119" mass="13691">MGIYQLPDLMFGTSFFHVHVHPWSFQVKYNTHLNKWSQKDVDQASTSQPNNPHINSITDHRPLHQRPQQQSWEAMGTTMTVAQVLTQAATCVRVLSIGFPDKNCWSSVLFSPSWAMMKF</sequence>
<dbReference type="EMBL" id="LAVV01005442">
    <property type="protein sequence ID" value="KNZ60862.1"/>
    <property type="molecule type" value="Genomic_DNA"/>
</dbReference>
<evidence type="ECO:0000313" key="2">
    <source>
        <dbReference type="EMBL" id="KNZ60862.1"/>
    </source>
</evidence>
<dbReference type="AlphaFoldDB" id="A0A0L6VJZ7"/>
<reference evidence="2 3" key="1">
    <citation type="submission" date="2015-08" db="EMBL/GenBank/DDBJ databases">
        <title>Next Generation Sequencing and Analysis of the Genome of Puccinia sorghi L Schw, the Causal Agent of Maize Common Rust.</title>
        <authorList>
            <person name="Rochi L."/>
            <person name="Burguener G."/>
            <person name="Darino M."/>
            <person name="Turjanski A."/>
            <person name="Kreff E."/>
            <person name="Dieguez M.J."/>
            <person name="Sacco F."/>
        </authorList>
    </citation>
    <scope>NUCLEOTIDE SEQUENCE [LARGE SCALE GENOMIC DNA]</scope>
    <source>
        <strain evidence="2 3">RO10H11247</strain>
    </source>
</reference>
<feature type="region of interest" description="Disordered" evidence="1">
    <location>
        <begin position="40"/>
        <end position="62"/>
    </location>
</feature>
<keyword evidence="3" id="KW-1185">Reference proteome</keyword>
<name>A0A0L6VJZ7_9BASI</name>
<proteinExistence type="predicted"/>
<protein>
    <submittedName>
        <fullName evidence="2">Uncharacterized protein</fullName>
    </submittedName>
</protein>
<dbReference type="Proteomes" id="UP000037035">
    <property type="component" value="Unassembled WGS sequence"/>
</dbReference>